<evidence type="ECO:0000256" key="2">
    <source>
        <dbReference type="ARBA" id="ARBA00008661"/>
    </source>
</evidence>
<dbReference type="Pfam" id="PF01762">
    <property type="entry name" value="Galactosyl_T"/>
    <property type="match status" value="1"/>
</dbReference>
<evidence type="ECO:0000256" key="5">
    <source>
        <dbReference type="ARBA" id="ARBA00022692"/>
    </source>
</evidence>
<keyword evidence="6" id="KW-0735">Signal-anchor</keyword>
<dbReference type="STRING" id="6412.T1EGY2"/>
<dbReference type="PANTHER" id="PTHR11214:SF364">
    <property type="entry name" value="HEXOSYLTRANSFERASE"/>
    <property type="match status" value="1"/>
</dbReference>
<evidence type="ECO:0000313" key="11">
    <source>
        <dbReference type="EMBL" id="ESN94126.1"/>
    </source>
</evidence>
<evidence type="ECO:0000313" key="12">
    <source>
        <dbReference type="EnsemblMetazoa" id="HelroP123616"/>
    </source>
</evidence>
<gene>
    <name evidence="12" type="primary">20195832</name>
    <name evidence="11" type="ORF">HELRODRAFT_123616</name>
</gene>
<evidence type="ECO:0000313" key="13">
    <source>
        <dbReference type="Proteomes" id="UP000015101"/>
    </source>
</evidence>
<dbReference type="InParanoid" id="T1EGY2"/>
<reference evidence="12" key="3">
    <citation type="submission" date="2015-06" db="UniProtKB">
        <authorList>
            <consortium name="EnsemblMetazoa"/>
        </authorList>
    </citation>
    <scope>IDENTIFICATION</scope>
</reference>
<dbReference type="HOGENOM" id="CLU_036849_6_1_1"/>
<protein>
    <recommendedName>
        <fullName evidence="10">Hexosyltransferase</fullName>
        <ecNumber evidence="10">2.4.1.-</ecNumber>
    </recommendedName>
</protein>
<keyword evidence="13" id="KW-1185">Reference proteome</keyword>
<keyword evidence="8 10" id="KW-0333">Golgi apparatus</keyword>
<name>T1EGY2_HELRO</name>
<dbReference type="OMA" id="ENATINM"/>
<dbReference type="FunFam" id="3.90.550.50:FF:000028">
    <property type="entry name" value="Hexosyltransferase"/>
    <property type="match status" value="1"/>
</dbReference>
<dbReference type="GO" id="GO:0016757">
    <property type="term" value="F:glycosyltransferase activity"/>
    <property type="evidence" value="ECO:0000318"/>
    <property type="project" value="GO_Central"/>
</dbReference>
<proteinExistence type="inferred from homology"/>
<dbReference type="Proteomes" id="UP000015101">
    <property type="component" value="Unassembled WGS sequence"/>
</dbReference>
<keyword evidence="3 10" id="KW-0328">Glycosyltransferase</keyword>
<dbReference type="CTD" id="20195832"/>
<dbReference type="GO" id="GO:0006493">
    <property type="term" value="P:protein O-linked glycosylation"/>
    <property type="evidence" value="ECO:0000318"/>
    <property type="project" value="GO_Central"/>
</dbReference>
<organism evidence="12 13">
    <name type="scientific">Helobdella robusta</name>
    <name type="common">Californian leech</name>
    <dbReference type="NCBI Taxonomy" id="6412"/>
    <lineage>
        <taxon>Eukaryota</taxon>
        <taxon>Metazoa</taxon>
        <taxon>Spiralia</taxon>
        <taxon>Lophotrochozoa</taxon>
        <taxon>Annelida</taxon>
        <taxon>Clitellata</taxon>
        <taxon>Hirudinea</taxon>
        <taxon>Rhynchobdellida</taxon>
        <taxon>Glossiphoniidae</taxon>
        <taxon>Helobdella</taxon>
    </lineage>
</organism>
<dbReference type="EnsemblMetazoa" id="HelroT123616">
    <property type="protein sequence ID" value="HelroP123616"/>
    <property type="gene ID" value="HelroG123616"/>
</dbReference>
<reference evidence="11 13" key="2">
    <citation type="journal article" date="2013" name="Nature">
        <title>Insights into bilaterian evolution from three spiralian genomes.</title>
        <authorList>
            <person name="Simakov O."/>
            <person name="Marletaz F."/>
            <person name="Cho S.J."/>
            <person name="Edsinger-Gonzales E."/>
            <person name="Havlak P."/>
            <person name="Hellsten U."/>
            <person name="Kuo D.H."/>
            <person name="Larsson T."/>
            <person name="Lv J."/>
            <person name="Arendt D."/>
            <person name="Savage R."/>
            <person name="Osoegawa K."/>
            <person name="de Jong P."/>
            <person name="Grimwood J."/>
            <person name="Chapman J.A."/>
            <person name="Shapiro H."/>
            <person name="Aerts A."/>
            <person name="Otillar R.P."/>
            <person name="Terry A.Y."/>
            <person name="Boore J.L."/>
            <person name="Grigoriev I.V."/>
            <person name="Lindberg D.R."/>
            <person name="Seaver E.C."/>
            <person name="Weisblat D.A."/>
            <person name="Putnam N.H."/>
            <person name="Rokhsar D.S."/>
        </authorList>
    </citation>
    <scope>NUCLEOTIDE SEQUENCE</scope>
</reference>
<dbReference type="EC" id="2.4.1.-" evidence="10"/>
<evidence type="ECO:0000256" key="9">
    <source>
        <dbReference type="ARBA" id="ARBA00023136"/>
    </source>
</evidence>
<dbReference type="EMBL" id="AMQM01007147">
    <property type="status" value="NOT_ANNOTATED_CDS"/>
    <property type="molecule type" value="Genomic_DNA"/>
</dbReference>
<dbReference type="eggNOG" id="KOG2287">
    <property type="taxonomic scope" value="Eukaryota"/>
</dbReference>
<dbReference type="AlphaFoldDB" id="T1EGY2"/>
<dbReference type="EMBL" id="KB097572">
    <property type="protein sequence ID" value="ESN94126.1"/>
    <property type="molecule type" value="Genomic_DNA"/>
</dbReference>
<comment type="similarity">
    <text evidence="2 10">Belongs to the glycosyltransferase 31 family.</text>
</comment>
<keyword evidence="9" id="KW-0472">Membrane</keyword>
<comment type="subcellular location">
    <subcellularLocation>
        <location evidence="1 10">Golgi apparatus membrane</location>
        <topology evidence="1 10">Single-pass type II membrane protein</topology>
    </subcellularLocation>
</comment>
<evidence type="ECO:0000256" key="7">
    <source>
        <dbReference type="ARBA" id="ARBA00022989"/>
    </source>
</evidence>
<dbReference type="GO" id="GO:0000139">
    <property type="term" value="C:Golgi membrane"/>
    <property type="evidence" value="ECO:0000318"/>
    <property type="project" value="GO_Central"/>
</dbReference>
<evidence type="ECO:0000256" key="4">
    <source>
        <dbReference type="ARBA" id="ARBA00022679"/>
    </source>
</evidence>
<dbReference type="RefSeq" id="XP_009027855.1">
    <property type="nucleotide sequence ID" value="XM_009029607.1"/>
</dbReference>
<sequence>IVYVHTAPDNYKKRLLIRETWGNSIYHIHPIKVLFFIGLPKSPNENATINMQSAIDLESDTYGDIIQEDYTDDYHNLTYKGVGAMKWVSEHCSHARFIIKIDDDVMMNIFLLFHYLDSRNITSSTIVCFVWDSMPVMRESKWKVEVEDYPDDLYPRYCSGSAFIVTSDLAQKLYNTSHYVPFFWVDDVYLTGFIPKKLANVTHVSI</sequence>
<dbReference type="GO" id="GO:0016758">
    <property type="term" value="F:hexosyltransferase activity"/>
    <property type="evidence" value="ECO:0007669"/>
    <property type="project" value="InterPro"/>
</dbReference>
<dbReference type="KEGG" id="hro:HELRODRAFT_123616"/>
<keyword evidence="4" id="KW-0808">Transferase</keyword>
<dbReference type="FunCoup" id="T1EGY2">
    <property type="interactions" value="56"/>
</dbReference>
<keyword evidence="5" id="KW-0812">Transmembrane</keyword>
<dbReference type="GeneID" id="20195832"/>
<evidence type="ECO:0000256" key="10">
    <source>
        <dbReference type="RuleBase" id="RU363063"/>
    </source>
</evidence>
<dbReference type="OrthoDB" id="115198at2759"/>
<keyword evidence="7" id="KW-1133">Transmembrane helix</keyword>
<evidence type="ECO:0000256" key="8">
    <source>
        <dbReference type="ARBA" id="ARBA00023034"/>
    </source>
</evidence>
<evidence type="ECO:0000256" key="6">
    <source>
        <dbReference type="ARBA" id="ARBA00022968"/>
    </source>
</evidence>
<evidence type="ECO:0000256" key="3">
    <source>
        <dbReference type="ARBA" id="ARBA00022676"/>
    </source>
</evidence>
<evidence type="ECO:0000256" key="1">
    <source>
        <dbReference type="ARBA" id="ARBA00004323"/>
    </source>
</evidence>
<reference evidence="13" key="1">
    <citation type="submission" date="2012-12" db="EMBL/GenBank/DDBJ databases">
        <authorList>
            <person name="Hellsten U."/>
            <person name="Grimwood J."/>
            <person name="Chapman J.A."/>
            <person name="Shapiro H."/>
            <person name="Aerts A."/>
            <person name="Otillar R.P."/>
            <person name="Terry A.Y."/>
            <person name="Boore J.L."/>
            <person name="Simakov O."/>
            <person name="Marletaz F."/>
            <person name="Cho S.-J."/>
            <person name="Edsinger-Gonzales E."/>
            <person name="Havlak P."/>
            <person name="Kuo D.-H."/>
            <person name="Larsson T."/>
            <person name="Lv J."/>
            <person name="Arendt D."/>
            <person name="Savage R."/>
            <person name="Osoegawa K."/>
            <person name="de Jong P."/>
            <person name="Lindberg D.R."/>
            <person name="Seaver E.C."/>
            <person name="Weisblat D.A."/>
            <person name="Putnam N.H."/>
            <person name="Grigoriev I.V."/>
            <person name="Rokhsar D.S."/>
        </authorList>
    </citation>
    <scope>NUCLEOTIDE SEQUENCE</scope>
</reference>
<accession>T1EGY2</accession>
<dbReference type="Gene3D" id="3.90.550.50">
    <property type="match status" value="1"/>
</dbReference>
<dbReference type="PANTHER" id="PTHR11214">
    <property type="entry name" value="BETA-1,3-N-ACETYLGLUCOSAMINYLTRANSFERASE"/>
    <property type="match status" value="1"/>
</dbReference>
<dbReference type="InterPro" id="IPR002659">
    <property type="entry name" value="Glyco_trans_31"/>
</dbReference>